<evidence type="ECO:0000256" key="1">
    <source>
        <dbReference type="ARBA" id="ARBA00004141"/>
    </source>
</evidence>
<accession>A0AAJ6YIX5</accession>
<dbReference type="Pfam" id="PF02949">
    <property type="entry name" value="7tm_6"/>
    <property type="match status" value="1"/>
</dbReference>
<protein>
    <recommendedName>
        <fullName evidence="9">Odorant receptor</fullName>
    </recommendedName>
</protein>
<feature type="transmembrane region" description="Helical" evidence="9">
    <location>
        <begin position="12"/>
        <end position="27"/>
    </location>
</feature>
<dbReference type="RefSeq" id="XP_011498909.1">
    <property type="nucleotide sequence ID" value="XM_011500607.1"/>
</dbReference>
<dbReference type="AlphaFoldDB" id="A0AAJ6YIX5"/>
<comment type="caution">
    <text evidence="9">Lacks conserved residue(s) required for the propagation of feature annotation.</text>
</comment>
<evidence type="ECO:0000256" key="3">
    <source>
        <dbReference type="ARBA" id="ARBA00022692"/>
    </source>
</evidence>
<keyword evidence="4 9" id="KW-0552">Olfaction</keyword>
<dbReference type="PANTHER" id="PTHR21137:SF26">
    <property type="entry name" value="ODORANT RECEPTOR 10A-RELATED"/>
    <property type="match status" value="1"/>
</dbReference>
<comment type="subcellular location">
    <subcellularLocation>
        <location evidence="9">Cell membrane</location>
        <topology evidence="9">Multi-pass membrane protein</topology>
    </subcellularLocation>
    <subcellularLocation>
        <location evidence="1">Membrane</location>
        <topology evidence="1">Multi-pass membrane protein</topology>
    </subcellularLocation>
</comment>
<evidence type="ECO:0000256" key="7">
    <source>
        <dbReference type="ARBA" id="ARBA00023170"/>
    </source>
</evidence>
<gene>
    <name evidence="11" type="primary">LOC105363037</name>
</gene>
<dbReference type="GeneID" id="105363037"/>
<evidence type="ECO:0000256" key="5">
    <source>
        <dbReference type="ARBA" id="ARBA00022989"/>
    </source>
</evidence>
<keyword evidence="6 9" id="KW-0472">Membrane</keyword>
<sequence length="404" mass="46793">MGVRSEGDNAFGVYRVFFWFIGVWPLEKKNYFKIFRFSMAIIFQASFLMHSLAELYLNNGKISDIVDILLFFASALLSTIKHIFLNIHGDKIAENLKCYTKDWTDVKDETSLKVMRAHVKIYKYQHIIYNSVGYIGTTLFLTRTILLNFINQRQLGSNEEIEYQLISHTSYISQEFLTKYYIILIIIQYAQCIYVCTCGACTDCFFFGLVFHLCAQFEILKLEWEKLGVDDSNDRNTVESNDLKIKVNILVIKHQKLIKLGKNLEESFNGVVLIQLLISIILICMSGCSILVAMMVRDYMTILLSTNCISFMISESFIYAYASDYLLSQSESIVQAAYSSGWYNLENRLKRNFIFIIMKAQNPLYITAGKFFYITRNTAIQLLKSTFSYISVLRLTFEVSHTNI</sequence>
<dbReference type="GO" id="GO:0004984">
    <property type="term" value="F:olfactory receptor activity"/>
    <property type="evidence" value="ECO:0007669"/>
    <property type="project" value="InterPro"/>
</dbReference>
<keyword evidence="8 9" id="KW-0807">Transducer</keyword>
<dbReference type="GO" id="GO:0005549">
    <property type="term" value="F:odorant binding"/>
    <property type="evidence" value="ECO:0007669"/>
    <property type="project" value="InterPro"/>
</dbReference>
<evidence type="ECO:0000256" key="2">
    <source>
        <dbReference type="ARBA" id="ARBA00022606"/>
    </source>
</evidence>
<name>A0AAJ6YIX5_9HYME</name>
<feature type="transmembrane region" description="Helical" evidence="9">
    <location>
        <begin position="271"/>
        <end position="296"/>
    </location>
</feature>
<dbReference type="Proteomes" id="UP000695007">
    <property type="component" value="Unplaced"/>
</dbReference>
<dbReference type="InterPro" id="IPR004117">
    <property type="entry name" value="7tm6_olfct_rcpt"/>
</dbReference>
<keyword evidence="5 9" id="KW-1133">Transmembrane helix</keyword>
<keyword evidence="3 9" id="KW-0812">Transmembrane</keyword>
<organism evidence="10 11">
    <name type="scientific">Ceratosolen solmsi marchali</name>
    <dbReference type="NCBI Taxonomy" id="326594"/>
    <lineage>
        <taxon>Eukaryota</taxon>
        <taxon>Metazoa</taxon>
        <taxon>Ecdysozoa</taxon>
        <taxon>Arthropoda</taxon>
        <taxon>Hexapoda</taxon>
        <taxon>Insecta</taxon>
        <taxon>Pterygota</taxon>
        <taxon>Neoptera</taxon>
        <taxon>Endopterygota</taxon>
        <taxon>Hymenoptera</taxon>
        <taxon>Apocrita</taxon>
        <taxon>Proctotrupomorpha</taxon>
        <taxon>Chalcidoidea</taxon>
        <taxon>Agaonidae</taxon>
        <taxon>Agaoninae</taxon>
        <taxon>Ceratosolen</taxon>
    </lineage>
</organism>
<dbReference type="GO" id="GO:0005886">
    <property type="term" value="C:plasma membrane"/>
    <property type="evidence" value="ECO:0007669"/>
    <property type="project" value="UniProtKB-SubCell"/>
</dbReference>
<evidence type="ECO:0000313" key="11">
    <source>
        <dbReference type="RefSeq" id="XP_011498909.1"/>
    </source>
</evidence>
<comment type="similarity">
    <text evidence="9">Belongs to the insect chemoreceptor superfamily. Heteromeric odorant receptor channel (TC 1.A.69) family.</text>
</comment>
<keyword evidence="7 9" id="KW-0675">Receptor</keyword>
<evidence type="ECO:0000256" key="4">
    <source>
        <dbReference type="ARBA" id="ARBA00022725"/>
    </source>
</evidence>
<feature type="transmembrane region" description="Helical" evidence="9">
    <location>
        <begin position="65"/>
        <end position="87"/>
    </location>
</feature>
<feature type="transmembrane region" description="Helical" evidence="9">
    <location>
        <begin position="302"/>
        <end position="322"/>
    </location>
</feature>
<proteinExistence type="inferred from homology"/>
<feature type="transmembrane region" description="Helical" evidence="9">
    <location>
        <begin position="34"/>
        <end position="53"/>
    </location>
</feature>
<evidence type="ECO:0000256" key="9">
    <source>
        <dbReference type="RuleBase" id="RU351113"/>
    </source>
</evidence>
<dbReference type="PANTHER" id="PTHR21137">
    <property type="entry name" value="ODORANT RECEPTOR"/>
    <property type="match status" value="1"/>
</dbReference>
<evidence type="ECO:0000256" key="8">
    <source>
        <dbReference type="ARBA" id="ARBA00023224"/>
    </source>
</evidence>
<reference evidence="11" key="1">
    <citation type="submission" date="2025-08" db="UniProtKB">
        <authorList>
            <consortium name="RefSeq"/>
        </authorList>
    </citation>
    <scope>IDENTIFICATION</scope>
</reference>
<dbReference type="GO" id="GO:0007165">
    <property type="term" value="P:signal transduction"/>
    <property type="evidence" value="ECO:0007669"/>
    <property type="project" value="UniProtKB-KW"/>
</dbReference>
<keyword evidence="10" id="KW-1185">Reference proteome</keyword>
<dbReference type="KEGG" id="csol:105363037"/>
<evidence type="ECO:0000256" key="6">
    <source>
        <dbReference type="ARBA" id="ARBA00023136"/>
    </source>
</evidence>
<keyword evidence="2 9" id="KW-0716">Sensory transduction</keyword>
<evidence type="ECO:0000313" key="10">
    <source>
        <dbReference type="Proteomes" id="UP000695007"/>
    </source>
</evidence>